<dbReference type="EMBL" id="VWMK01000003">
    <property type="protein sequence ID" value="KAA3768539.1"/>
    <property type="molecule type" value="Genomic_DNA"/>
</dbReference>
<feature type="binding site" evidence="7">
    <location>
        <position position="452"/>
    </location>
    <ligand>
        <name>substrate</name>
    </ligand>
</feature>
<dbReference type="InterPro" id="IPR050448">
    <property type="entry name" value="OpgB/LTA_synthase_biosynth"/>
</dbReference>
<proteinExistence type="predicted"/>
<feature type="transmembrane region" description="Helical" evidence="9">
    <location>
        <begin position="156"/>
        <end position="174"/>
    </location>
</feature>
<dbReference type="PIRSF" id="PIRSF005091">
    <property type="entry name" value="Mmb_sulf_HI1246"/>
    <property type="match status" value="1"/>
</dbReference>
<dbReference type="CDD" id="cd16015">
    <property type="entry name" value="LTA_synthase"/>
    <property type="match status" value="1"/>
</dbReference>
<evidence type="ECO:0000256" key="8">
    <source>
        <dbReference type="PIRSR" id="PIRSR005091-3"/>
    </source>
</evidence>
<evidence type="ECO:0000259" key="10">
    <source>
        <dbReference type="Pfam" id="PF00884"/>
    </source>
</evidence>
<keyword evidence="3 9" id="KW-0812">Transmembrane</keyword>
<dbReference type="AlphaFoldDB" id="A0A7J4XMC7"/>
<dbReference type="GO" id="GO:0016740">
    <property type="term" value="F:transferase activity"/>
    <property type="evidence" value="ECO:0007669"/>
    <property type="project" value="UniProtKB-KW"/>
</dbReference>
<accession>A0A7J4XMC7</accession>
<dbReference type="InterPro" id="IPR017850">
    <property type="entry name" value="Alkaline_phosphatase_core_sf"/>
</dbReference>
<dbReference type="Proteomes" id="UP000422221">
    <property type="component" value="Unassembled WGS sequence"/>
</dbReference>
<feature type="binding site" evidence="8">
    <location>
        <position position="506"/>
    </location>
    <ligand>
        <name>Mn(2+)</name>
        <dbReference type="ChEBI" id="CHEBI:29035"/>
    </ligand>
</feature>
<evidence type="ECO:0000256" key="9">
    <source>
        <dbReference type="SAM" id="Phobius"/>
    </source>
</evidence>
<evidence type="ECO:0000256" key="7">
    <source>
        <dbReference type="PIRSR" id="PIRSR005091-2"/>
    </source>
</evidence>
<evidence type="ECO:0000256" key="5">
    <source>
        <dbReference type="ARBA" id="ARBA00023136"/>
    </source>
</evidence>
<evidence type="ECO:0000313" key="11">
    <source>
        <dbReference type="EMBL" id="KAA3768539.1"/>
    </source>
</evidence>
<keyword evidence="4 9" id="KW-1133">Transmembrane helix</keyword>
<dbReference type="GO" id="GO:0016787">
    <property type="term" value="F:hydrolase activity"/>
    <property type="evidence" value="ECO:0007669"/>
    <property type="project" value="UniProtKB-KW"/>
</dbReference>
<sequence>MNFHLMLGEKKMKNSFKTIFSAPLALIVNLLLIYVSFSLCRLLFIWVNHNYFTDLTFSHFGEMFRGGLVFDTSAILYTNALYILLVLFPFHYKENPKYQSVVKWIFVITNMVMIIMNLVDTVYFQYSNRRTTTSVFSQFANEDNLAGIFGIELVRHWYLVLIAVAFGYALFKLYRTPKVNTQHRLVTYYLTYLIVLVAFIPLCVFGMRGGIGRDVRPITISNANQYVNRPAETAIVLNTPFSIFRTIGKKPFVVPDYFADEAEMTALFTPVHVPADSVTFRSKNVVVLVLESFGKEYFGSLNKELEDGNYKGYTPFLDSLVSESLVYKYSFANGQQSIDGLPSILSGIPRFVEPFFLTPASLNKLSSVGGELKKKGYYTAFFHGARDGSMGFQAYARAVGYPDYFGREEYGNDDDFDGNWAIWDEEFLQFFADKMSSFPQPFSAGIFTASSHHPYVIPDRYKGVFPDGTLEIHKCIRYSDNALKLFFEKASKESWFENTLFVLTADHTNQTEHPEYWTDYGRYAVPIIFYTPDGDLKGYRDAIAQQIDIMPTVLSYLGYDKPYVSFGCDLLNTPAEDTYAVNYNNGIYQYFKGDYMLQFDGEKTVAVYAFKTDKLLKENLVGQVPQQGAMELELKAIIQQYMERMNGDRMTVE</sequence>
<evidence type="ECO:0000256" key="4">
    <source>
        <dbReference type="ARBA" id="ARBA00022989"/>
    </source>
</evidence>
<dbReference type="InterPro" id="IPR012160">
    <property type="entry name" value="LtaS-like"/>
</dbReference>
<dbReference type="GO" id="GO:0046872">
    <property type="term" value="F:metal ion binding"/>
    <property type="evidence" value="ECO:0007669"/>
    <property type="project" value="UniProtKB-KW"/>
</dbReference>
<comment type="caution">
    <text evidence="11">The sequence shown here is derived from an EMBL/GenBank/DDBJ whole genome shotgun (WGS) entry which is preliminary data.</text>
</comment>
<dbReference type="RefSeq" id="WP_130058092.1">
    <property type="nucleotide sequence ID" value="NZ_CP083674.1"/>
</dbReference>
<evidence type="ECO:0000256" key="2">
    <source>
        <dbReference type="ARBA" id="ARBA00022475"/>
    </source>
</evidence>
<gene>
    <name evidence="11" type="ORF">F3F73_04355</name>
</gene>
<dbReference type="SUPFAM" id="SSF53649">
    <property type="entry name" value="Alkaline phosphatase-like"/>
    <property type="match status" value="1"/>
</dbReference>
<dbReference type="InterPro" id="IPR000917">
    <property type="entry name" value="Sulfatase_N"/>
</dbReference>
<dbReference type="Gene3D" id="3.40.720.10">
    <property type="entry name" value="Alkaline Phosphatase, subunit A"/>
    <property type="match status" value="1"/>
</dbReference>
<organism evidence="11 12">
    <name type="scientific">Bacteroides salyersiae</name>
    <dbReference type="NCBI Taxonomy" id="291644"/>
    <lineage>
        <taxon>Bacteria</taxon>
        <taxon>Pseudomonadati</taxon>
        <taxon>Bacteroidota</taxon>
        <taxon>Bacteroidia</taxon>
        <taxon>Bacteroidales</taxon>
        <taxon>Bacteroidaceae</taxon>
        <taxon>Bacteroides</taxon>
    </lineage>
</organism>
<feature type="domain" description="Sulfatase N-terminal" evidence="10">
    <location>
        <begin position="283"/>
        <end position="559"/>
    </location>
</feature>
<feature type="transmembrane region" description="Helical" evidence="9">
    <location>
        <begin position="67"/>
        <end position="92"/>
    </location>
</feature>
<keyword evidence="11" id="KW-0378">Hydrolase</keyword>
<name>A0A7J4XMC7_9BACE</name>
<keyword evidence="7" id="KW-0464">Manganese</keyword>
<feature type="transmembrane region" description="Helical" evidence="9">
    <location>
        <begin position="20"/>
        <end position="47"/>
    </location>
</feature>
<dbReference type="GO" id="GO:0005886">
    <property type="term" value="C:plasma membrane"/>
    <property type="evidence" value="ECO:0007669"/>
    <property type="project" value="UniProtKB-SubCell"/>
</dbReference>
<feature type="binding site" evidence="8">
    <location>
        <position position="291"/>
    </location>
    <ligand>
        <name>Mn(2+)</name>
        <dbReference type="ChEBI" id="CHEBI:29035"/>
    </ligand>
</feature>
<keyword evidence="5 9" id="KW-0472">Membrane</keyword>
<dbReference type="Pfam" id="PF00884">
    <property type="entry name" value="Sulfatase"/>
    <property type="match status" value="1"/>
</dbReference>
<feature type="binding site" evidence="8">
    <location>
        <position position="507"/>
    </location>
    <ligand>
        <name>Mn(2+)</name>
        <dbReference type="ChEBI" id="CHEBI:29035"/>
    </ligand>
</feature>
<evidence type="ECO:0000256" key="6">
    <source>
        <dbReference type="PIRSR" id="PIRSR005091-1"/>
    </source>
</evidence>
<keyword evidence="7" id="KW-0479">Metal-binding</keyword>
<dbReference type="Gene3D" id="3.30.1120.80">
    <property type="match status" value="1"/>
</dbReference>
<feature type="transmembrane region" description="Helical" evidence="9">
    <location>
        <begin position="104"/>
        <end position="126"/>
    </location>
</feature>
<reference evidence="11 12" key="1">
    <citation type="journal article" date="2019" name="Nat. Med.">
        <title>A library of human gut bacterial isolates paired with longitudinal multiomics data enables mechanistic microbiome research.</title>
        <authorList>
            <person name="Poyet M."/>
            <person name="Groussin M."/>
            <person name="Gibbons S.M."/>
            <person name="Avila-Pacheco J."/>
            <person name="Jiang X."/>
            <person name="Kearney S.M."/>
            <person name="Perrotta A.R."/>
            <person name="Berdy B."/>
            <person name="Zhao S."/>
            <person name="Lieberman T.D."/>
            <person name="Swanson P.K."/>
            <person name="Smith M."/>
            <person name="Roesemann S."/>
            <person name="Alexander J.E."/>
            <person name="Rich S.A."/>
            <person name="Livny J."/>
            <person name="Vlamakis H."/>
            <person name="Clish C."/>
            <person name="Bullock K."/>
            <person name="Deik A."/>
            <person name="Scott J."/>
            <person name="Pierce K.A."/>
            <person name="Xavier R.J."/>
            <person name="Alm E.J."/>
        </authorList>
    </citation>
    <scope>NUCLEOTIDE SEQUENCE [LARGE SCALE GENOMIC DNA]</scope>
    <source>
        <strain evidence="11 12">BIOML-A10</strain>
    </source>
</reference>
<evidence type="ECO:0000256" key="1">
    <source>
        <dbReference type="ARBA" id="ARBA00004651"/>
    </source>
</evidence>
<keyword evidence="11" id="KW-0808">Transferase</keyword>
<keyword evidence="2" id="KW-1003">Cell membrane</keyword>
<evidence type="ECO:0000313" key="12">
    <source>
        <dbReference type="Proteomes" id="UP000422221"/>
    </source>
</evidence>
<feature type="transmembrane region" description="Helical" evidence="9">
    <location>
        <begin position="186"/>
        <end position="207"/>
    </location>
</feature>
<evidence type="ECO:0000256" key="3">
    <source>
        <dbReference type="ARBA" id="ARBA00022692"/>
    </source>
</evidence>
<dbReference type="PANTHER" id="PTHR47371">
    <property type="entry name" value="LIPOTEICHOIC ACID SYNTHASE"/>
    <property type="match status" value="1"/>
</dbReference>
<feature type="active site" evidence="6">
    <location>
        <position position="337"/>
    </location>
</feature>
<comment type="subcellular location">
    <subcellularLocation>
        <location evidence="1">Cell membrane</location>
        <topology evidence="1">Multi-pass membrane protein</topology>
    </subcellularLocation>
</comment>
<dbReference type="PANTHER" id="PTHR47371:SF3">
    <property type="entry name" value="PHOSPHOGLYCEROL TRANSFERASE I"/>
    <property type="match status" value="1"/>
</dbReference>
<protein>
    <submittedName>
        <fullName evidence="11">Sulfatase-like hydrolase/transferase</fullName>
    </submittedName>
</protein>